<proteinExistence type="predicted"/>
<name>A0A6I6L8I9_9SPHN</name>
<gene>
    <name evidence="2" type="ORF">EUU25_07915</name>
</gene>
<dbReference type="InterPro" id="IPR046232">
    <property type="entry name" value="DUF6265"/>
</dbReference>
<evidence type="ECO:0000259" key="1">
    <source>
        <dbReference type="Pfam" id="PF19780"/>
    </source>
</evidence>
<dbReference type="KEGG" id="slaa:EUU25_07915"/>
<keyword evidence="3" id="KW-1185">Reference proteome</keyword>
<dbReference type="AlphaFoldDB" id="A0A6I6L8I9"/>
<reference evidence="3" key="1">
    <citation type="submission" date="2019-01" db="EMBL/GenBank/DDBJ databases">
        <title>Sphingorhabdus lacus sp.nov., isolated from an oligotrophic freshwater lake.</title>
        <authorList>
            <person name="Park M."/>
        </authorList>
    </citation>
    <scope>NUCLEOTIDE SEQUENCE [LARGE SCALE GENOMIC DNA]</scope>
    <source>
        <strain evidence="3">IMCC1753</strain>
    </source>
</reference>
<dbReference type="Pfam" id="PF19780">
    <property type="entry name" value="DUF6265"/>
    <property type="match status" value="1"/>
</dbReference>
<evidence type="ECO:0000313" key="2">
    <source>
        <dbReference type="EMBL" id="QGY82199.1"/>
    </source>
</evidence>
<dbReference type="Proteomes" id="UP000428803">
    <property type="component" value="Chromosome"/>
</dbReference>
<protein>
    <recommendedName>
        <fullName evidence="1">DUF6265 domain-containing protein</fullName>
    </recommendedName>
</protein>
<evidence type="ECO:0000313" key="3">
    <source>
        <dbReference type="Proteomes" id="UP000428803"/>
    </source>
</evidence>
<accession>A0A6I6L8I9</accession>
<sequence>MLLLMFMPVGAAAEETELPSWMTGAWARSDGESWADEYWTPPRAGIMIGASRSGKGEVLQFWEHMRIVREADSTLAFWAISADQKPVRFVATKKSPEEIIFENAEHDYPQRIRYWREGKLLKARISLLDGSKPVDFQFRMMGQ</sequence>
<dbReference type="OrthoDB" id="5382295at2"/>
<dbReference type="EMBL" id="CP035733">
    <property type="protein sequence ID" value="QGY82199.1"/>
    <property type="molecule type" value="Genomic_DNA"/>
</dbReference>
<organism evidence="2 3">
    <name type="scientific">Sphingorhabdus lacus</name>
    <dbReference type="NCBI Taxonomy" id="392610"/>
    <lineage>
        <taxon>Bacteria</taxon>
        <taxon>Pseudomonadati</taxon>
        <taxon>Pseudomonadota</taxon>
        <taxon>Alphaproteobacteria</taxon>
        <taxon>Sphingomonadales</taxon>
        <taxon>Sphingomonadaceae</taxon>
        <taxon>Sphingorhabdus</taxon>
    </lineage>
</organism>
<feature type="domain" description="DUF6265" evidence="1">
    <location>
        <begin position="20"/>
        <end position="125"/>
    </location>
</feature>